<evidence type="ECO:0000256" key="5">
    <source>
        <dbReference type="ARBA" id="ARBA00023004"/>
    </source>
</evidence>
<dbReference type="EMBL" id="JAVRIC010000019">
    <property type="protein sequence ID" value="MDT0498241.1"/>
    <property type="molecule type" value="Genomic_DNA"/>
</dbReference>
<feature type="domain" description="Cytochrome c" evidence="8">
    <location>
        <begin position="30"/>
        <end position="117"/>
    </location>
</feature>
<comment type="caution">
    <text evidence="9">The sequence shown here is derived from an EMBL/GenBank/DDBJ whole genome shotgun (WGS) entry which is preliminary data.</text>
</comment>
<name>A0ABU2WLQ1_9GAMM</name>
<dbReference type="PROSITE" id="PS51007">
    <property type="entry name" value="CYTC"/>
    <property type="match status" value="1"/>
</dbReference>
<keyword evidence="5 6" id="KW-0408">Iron</keyword>
<evidence type="ECO:0000256" key="7">
    <source>
        <dbReference type="SAM" id="SignalP"/>
    </source>
</evidence>
<evidence type="ECO:0000256" key="1">
    <source>
        <dbReference type="ARBA" id="ARBA00022448"/>
    </source>
</evidence>
<dbReference type="Proteomes" id="UP001254608">
    <property type="component" value="Unassembled WGS sequence"/>
</dbReference>
<keyword evidence="4" id="KW-0249">Electron transport</keyword>
<keyword evidence="10" id="KW-1185">Reference proteome</keyword>
<dbReference type="RefSeq" id="WP_311365615.1">
    <property type="nucleotide sequence ID" value="NZ_JAVRIC010000019.1"/>
</dbReference>
<dbReference type="PANTHER" id="PTHR40942">
    <property type="match status" value="1"/>
</dbReference>
<proteinExistence type="predicted"/>
<accession>A0ABU2WLQ1</accession>
<keyword evidence="3 6" id="KW-0479">Metal-binding</keyword>
<keyword evidence="2 6" id="KW-0349">Heme</keyword>
<organism evidence="9 10">
    <name type="scientific">Banduia mediterranea</name>
    <dbReference type="NCBI Taxonomy" id="3075609"/>
    <lineage>
        <taxon>Bacteria</taxon>
        <taxon>Pseudomonadati</taxon>
        <taxon>Pseudomonadota</taxon>
        <taxon>Gammaproteobacteria</taxon>
        <taxon>Nevskiales</taxon>
        <taxon>Algiphilaceae</taxon>
        <taxon>Banduia</taxon>
    </lineage>
</organism>
<evidence type="ECO:0000256" key="6">
    <source>
        <dbReference type="PROSITE-ProRule" id="PRU00433"/>
    </source>
</evidence>
<dbReference type="PANTHER" id="PTHR40942:SF2">
    <property type="entry name" value="CYTOCHROME-RELATED"/>
    <property type="match status" value="1"/>
</dbReference>
<feature type="signal peptide" evidence="7">
    <location>
        <begin position="1"/>
        <end position="39"/>
    </location>
</feature>
<dbReference type="Gene3D" id="1.10.760.10">
    <property type="entry name" value="Cytochrome c-like domain"/>
    <property type="match status" value="1"/>
</dbReference>
<dbReference type="InterPro" id="IPR002323">
    <property type="entry name" value="Cyt_CIE"/>
</dbReference>
<feature type="chain" id="PRO_5046157649" evidence="7">
    <location>
        <begin position="40"/>
        <end position="118"/>
    </location>
</feature>
<dbReference type="InterPro" id="IPR036909">
    <property type="entry name" value="Cyt_c-like_dom_sf"/>
</dbReference>
<evidence type="ECO:0000313" key="10">
    <source>
        <dbReference type="Proteomes" id="UP001254608"/>
    </source>
</evidence>
<evidence type="ECO:0000256" key="3">
    <source>
        <dbReference type="ARBA" id="ARBA00022723"/>
    </source>
</evidence>
<dbReference type="InterPro" id="IPR009056">
    <property type="entry name" value="Cyt_c-like_dom"/>
</dbReference>
<keyword evidence="1" id="KW-0813">Transport</keyword>
<evidence type="ECO:0000256" key="2">
    <source>
        <dbReference type="ARBA" id="ARBA00022617"/>
    </source>
</evidence>
<protein>
    <submittedName>
        <fullName evidence="9">C-type cytochrome</fullName>
    </submittedName>
</protein>
<dbReference type="PRINTS" id="PR00607">
    <property type="entry name" value="CYTCHROMECIE"/>
</dbReference>
<sequence length="118" mass="12312">MTEHFGGKHMLGLRFTQQGRRAAAIAAFGLLGAIGEAQAADLDQKMQVCGACHATGAGGAPKYGREAEWAPRLEKGMPALLESVRNGVPGTLMPGGLCGDCSDAEIEALVQRMSQTQN</sequence>
<gene>
    <name evidence="9" type="ORF">RM530_12815</name>
</gene>
<evidence type="ECO:0000313" key="9">
    <source>
        <dbReference type="EMBL" id="MDT0498241.1"/>
    </source>
</evidence>
<evidence type="ECO:0000256" key="4">
    <source>
        <dbReference type="ARBA" id="ARBA00022982"/>
    </source>
</evidence>
<dbReference type="SUPFAM" id="SSF46626">
    <property type="entry name" value="Cytochrome c"/>
    <property type="match status" value="1"/>
</dbReference>
<reference evidence="9 10" key="1">
    <citation type="submission" date="2023-09" db="EMBL/GenBank/DDBJ databases">
        <authorList>
            <person name="Rey-Velasco X."/>
        </authorList>
    </citation>
    <scope>NUCLEOTIDE SEQUENCE [LARGE SCALE GENOMIC DNA]</scope>
    <source>
        <strain evidence="9 10">W345</strain>
    </source>
</reference>
<dbReference type="Pfam" id="PF13442">
    <property type="entry name" value="Cytochrome_CBB3"/>
    <property type="match status" value="1"/>
</dbReference>
<evidence type="ECO:0000259" key="8">
    <source>
        <dbReference type="PROSITE" id="PS51007"/>
    </source>
</evidence>
<keyword evidence="7" id="KW-0732">Signal</keyword>